<reference evidence="2" key="1">
    <citation type="submission" date="2018-12" db="EMBL/GenBank/DDBJ databases">
        <authorList>
            <person name="Yazar S."/>
        </authorList>
    </citation>
    <scope>NUCLEOTIDE SEQUENCE [LARGE SCALE GENOMIC DNA]</scope>
</reference>
<dbReference type="GO" id="GO:0000423">
    <property type="term" value="P:mitophagy"/>
    <property type="evidence" value="ECO:0007669"/>
    <property type="project" value="Ensembl"/>
</dbReference>
<gene>
    <name evidence="1" type="primary">RIMOC1</name>
</gene>
<dbReference type="InterPro" id="IPR037657">
    <property type="entry name" value="RIMC1"/>
</dbReference>
<protein>
    <submittedName>
        <fullName evidence="1">RAB7A interacting MON1-CCZ1 complex subunit 1</fullName>
    </submittedName>
</protein>
<sequence length="298" mass="34527">MLGIVHFMLYSPVFPKVFFLIVLAKVLNNHCTHFFLTDIFLIKAATSLEKLKVLCKEDEENINPSILIKLYTQAILDMTYFEENKLVDEDFPEDTSLQKVKELITVLSEPEVVVKESNLHPKHSDILGTELLECLYWRRGALLYMYCHTVTAREEWHSAKRDVLKKCLIDGISYLLKMFNFRCPLQLNEDVSFQDIDTAKLLSAGVFSDTHLLAMMYSGEMCYWGLKYCVNEEPENCDIDTNGPGTSRISLKESLDFREIGEKILRKYMSICEGPLKGQSWNTTNAKKMLDFFQHCHY</sequence>
<dbReference type="GO" id="GO:0005829">
    <property type="term" value="C:cytosol"/>
    <property type="evidence" value="ECO:0007669"/>
    <property type="project" value="Ensembl"/>
</dbReference>
<name>A0A4X2JQ14_VOMUR</name>
<dbReference type="OMA" id="NEGKEHP"/>
<keyword evidence="2" id="KW-1185">Reference proteome</keyword>
<dbReference type="Pfam" id="PF17716">
    <property type="entry name" value="RIMC1"/>
    <property type="match status" value="1"/>
</dbReference>
<organism evidence="1 2">
    <name type="scientific">Vombatus ursinus</name>
    <name type="common">Common wombat</name>
    <dbReference type="NCBI Taxonomy" id="29139"/>
    <lineage>
        <taxon>Eukaryota</taxon>
        <taxon>Metazoa</taxon>
        <taxon>Chordata</taxon>
        <taxon>Craniata</taxon>
        <taxon>Vertebrata</taxon>
        <taxon>Euteleostomi</taxon>
        <taxon>Mammalia</taxon>
        <taxon>Metatheria</taxon>
        <taxon>Diprotodontia</taxon>
        <taxon>Vombatidae</taxon>
        <taxon>Vombatus</taxon>
    </lineage>
</organism>
<dbReference type="PANTHER" id="PTHR28494:SF1">
    <property type="entry name" value="RAB7A-INTERACTING MON1-CCZ1 COMPLEX SUBUNIT 1"/>
    <property type="match status" value="1"/>
</dbReference>
<dbReference type="PANTHER" id="PTHR28494">
    <property type="entry name" value="UPF0600 PROTEIN C5ORF51"/>
    <property type="match status" value="1"/>
</dbReference>
<dbReference type="Proteomes" id="UP000314987">
    <property type="component" value="Unassembled WGS sequence"/>
</dbReference>
<dbReference type="STRING" id="29139.ENSVURP00010001364"/>
<dbReference type="Ensembl" id="ENSVURT00010001558.1">
    <property type="protein sequence ID" value="ENSVURP00010001364.1"/>
    <property type="gene ID" value="ENSVURG00010001150.1"/>
</dbReference>
<reference evidence="1" key="3">
    <citation type="submission" date="2025-09" db="UniProtKB">
        <authorList>
            <consortium name="Ensembl"/>
        </authorList>
    </citation>
    <scope>IDENTIFICATION</scope>
</reference>
<dbReference type="GeneTree" id="ENSGT00390000011383"/>
<evidence type="ECO:0000313" key="1">
    <source>
        <dbReference type="Ensembl" id="ENSVURP00010001364.1"/>
    </source>
</evidence>
<proteinExistence type="predicted"/>
<accession>A0A4X2JQ14</accession>
<evidence type="ECO:0000313" key="2">
    <source>
        <dbReference type="Proteomes" id="UP000314987"/>
    </source>
</evidence>
<dbReference type="AlphaFoldDB" id="A0A4X2JQ14"/>
<dbReference type="GO" id="GO:0005654">
    <property type="term" value="C:nucleoplasm"/>
    <property type="evidence" value="ECO:0007669"/>
    <property type="project" value="Ensembl"/>
</dbReference>
<reference evidence="1" key="2">
    <citation type="submission" date="2025-08" db="UniProtKB">
        <authorList>
            <consortium name="Ensembl"/>
        </authorList>
    </citation>
    <scope>IDENTIFICATION</scope>
</reference>